<accession>A0A0E9X876</accession>
<protein>
    <submittedName>
        <fullName evidence="1">Uncharacterized protein</fullName>
    </submittedName>
</protein>
<name>A0A0E9X876_ANGAN</name>
<evidence type="ECO:0000313" key="1">
    <source>
        <dbReference type="EMBL" id="JAH98671.1"/>
    </source>
</evidence>
<reference evidence="1" key="2">
    <citation type="journal article" date="2015" name="Fish Shellfish Immunol.">
        <title>Early steps in the European eel (Anguilla anguilla)-Vibrio vulnificus interaction in the gills: Role of the RtxA13 toxin.</title>
        <authorList>
            <person name="Callol A."/>
            <person name="Pajuelo D."/>
            <person name="Ebbesson L."/>
            <person name="Teles M."/>
            <person name="MacKenzie S."/>
            <person name="Amaro C."/>
        </authorList>
    </citation>
    <scope>NUCLEOTIDE SEQUENCE</scope>
</reference>
<proteinExistence type="predicted"/>
<sequence length="24" mass="2742">MIHIKSNLVVSLVQTNQMTAEEKK</sequence>
<reference evidence="1" key="1">
    <citation type="submission" date="2014-11" db="EMBL/GenBank/DDBJ databases">
        <authorList>
            <person name="Amaro Gonzalez C."/>
        </authorList>
    </citation>
    <scope>NUCLEOTIDE SEQUENCE</scope>
</reference>
<dbReference type="EMBL" id="GBXM01009906">
    <property type="protein sequence ID" value="JAH98671.1"/>
    <property type="molecule type" value="Transcribed_RNA"/>
</dbReference>
<dbReference type="AlphaFoldDB" id="A0A0E9X876"/>
<organism evidence="1">
    <name type="scientific">Anguilla anguilla</name>
    <name type="common">European freshwater eel</name>
    <name type="synonym">Muraena anguilla</name>
    <dbReference type="NCBI Taxonomy" id="7936"/>
    <lineage>
        <taxon>Eukaryota</taxon>
        <taxon>Metazoa</taxon>
        <taxon>Chordata</taxon>
        <taxon>Craniata</taxon>
        <taxon>Vertebrata</taxon>
        <taxon>Euteleostomi</taxon>
        <taxon>Actinopterygii</taxon>
        <taxon>Neopterygii</taxon>
        <taxon>Teleostei</taxon>
        <taxon>Anguilliformes</taxon>
        <taxon>Anguillidae</taxon>
        <taxon>Anguilla</taxon>
    </lineage>
</organism>